<evidence type="ECO:0000256" key="9">
    <source>
        <dbReference type="ARBA" id="ARBA00048531"/>
    </source>
</evidence>
<evidence type="ECO:0000256" key="7">
    <source>
        <dbReference type="ARBA" id="ARBA00023239"/>
    </source>
</evidence>
<evidence type="ECO:0000256" key="6">
    <source>
        <dbReference type="ARBA" id="ARBA00022898"/>
    </source>
</evidence>
<dbReference type="Gene3D" id="3.90.1150.10">
    <property type="entry name" value="Aspartate Aminotransferase, domain 1"/>
    <property type="match status" value="1"/>
</dbReference>
<protein>
    <recommendedName>
        <fullName evidence="4">threonine-phosphate decarboxylase</fullName>
        <ecNumber evidence="4">4.1.1.81</ecNumber>
    </recommendedName>
    <alternativeName>
        <fullName evidence="8">L-threonine-O-3-phosphate decarboxylase</fullName>
    </alternativeName>
</protein>
<dbReference type="GO" id="GO:0048472">
    <property type="term" value="F:threonine-phosphate decarboxylase activity"/>
    <property type="evidence" value="ECO:0007669"/>
    <property type="project" value="UniProtKB-EC"/>
</dbReference>
<name>A0A9D1P099_9FIRM</name>
<keyword evidence="5" id="KW-0169">Cobalamin biosynthesis</keyword>
<feature type="domain" description="Aminotransferase class I/classII large" evidence="10">
    <location>
        <begin position="16"/>
        <end position="341"/>
    </location>
</feature>
<dbReference type="Proteomes" id="UP000824169">
    <property type="component" value="Unassembled WGS sequence"/>
</dbReference>
<dbReference type="AlphaFoldDB" id="A0A9D1P099"/>
<keyword evidence="6" id="KW-0663">Pyridoxal phosphate</keyword>
<dbReference type="Pfam" id="PF00155">
    <property type="entry name" value="Aminotran_1_2"/>
    <property type="match status" value="1"/>
</dbReference>
<dbReference type="Gene3D" id="3.40.640.10">
    <property type="entry name" value="Type I PLP-dependent aspartate aminotransferase-like (Major domain)"/>
    <property type="match status" value="1"/>
</dbReference>
<dbReference type="InterPro" id="IPR015421">
    <property type="entry name" value="PyrdxlP-dep_Trfase_major"/>
</dbReference>
<dbReference type="PANTHER" id="PTHR42885:SF1">
    <property type="entry name" value="THREONINE-PHOSPHATE DECARBOXYLASE"/>
    <property type="match status" value="1"/>
</dbReference>
<evidence type="ECO:0000256" key="4">
    <source>
        <dbReference type="ARBA" id="ARBA00012285"/>
    </source>
</evidence>
<comment type="cofactor">
    <cofactor evidence="1">
        <name>pyridoxal 5'-phosphate</name>
        <dbReference type="ChEBI" id="CHEBI:597326"/>
    </cofactor>
</comment>
<organism evidence="11 12">
    <name type="scientific">Candidatus Scatomonas pullistercoris</name>
    <dbReference type="NCBI Taxonomy" id="2840920"/>
    <lineage>
        <taxon>Bacteria</taxon>
        <taxon>Bacillati</taxon>
        <taxon>Bacillota</taxon>
        <taxon>Clostridia</taxon>
        <taxon>Lachnospirales</taxon>
        <taxon>Lachnospiraceae</taxon>
        <taxon>Lachnospiraceae incertae sedis</taxon>
        <taxon>Candidatus Scatomonas</taxon>
    </lineage>
</organism>
<gene>
    <name evidence="11" type="ORF">IAB71_00635</name>
</gene>
<dbReference type="NCBIfam" id="TIGR01140">
    <property type="entry name" value="L_thr_O3P_dcar"/>
    <property type="match status" value="1"/>
</dbReference>
<evidence type="ECO:0000256" key="2">
    <source>
        <dbReference type="ARBA" id="ARBA00003444"/>
    </source>
</evidence>
<keyword evidence="7 11" id="KW-0456">Lyase</keyword>
<dbReference type="GO" id="GO:0030170">
    <property type="term" value="F:pyridoxal phosphate binding"/>
    <property type="evidence" value="ECO:0007669"/>
    <property type="project" value="InterPro"/>
</dbReference>
<sequence length="342" mass="38716">MKDKIHGGDVYRHRNALDFSANMNPLGTPERVIRAAAESLKEIHNYPDIRMEALRESLSRYEQVPAEWLICGNGAAEVIFMLALALRPRRALLPAPTFAEYEQALRLAGTEISYCVLREEEGFRVTGRILQEITPETDFLMLCNPNNPTGTLIPPELTAEILERCRETGTFLAIDECFQDFIDEPDRYTAKARLGDCKNLFLLKAFTKRYAMAGIRLGYGICSDQALLEVMRDCVQPWNVSIPAQAAGTAALKEEAYVARAREVVKKEREFLREQLAALGLKVYDSRANYLFFRGPEGLDKKALERGVLIRNCGNYRGLEEGYYRAAVKTHEENLKLLEALK</sequence>
<comment type="function">
    <text evidence="2">Decarboxylates L-threonine-O-3-phosphate to yield (R)-1-amino-2-propanol O-2-phosphate, the precursor for the linkage between the nucleotide loop and the corrin ring in cobalamin.</text>
</comment>
<dbReference type="GO" id="GO:0009236">
    <property type="term" value="P:cobalamin biosynthetic process"/>
    <property type="evidence" value="ECO:0007669"/>
    <property type="project" value="UniProtKB-KW"/>
</dbReference>
<reference evidence="11" key="2">
    <citation type="journal article" date="2021" name="PeerJ">
        <title>Extensive microbial diversity within the chicken gut microbiome revealed by metagenomics and culture.</title>
        <authorList>
            <person name="Gilroy R."/>
            <person name="Ravi A."/>
            <person name="Getino M."/>
            <person name="Pursley I."/>
            <person name="Horton D.L."/>
            <person name="Alikhan N.F."/>
            <person name="Baker D."/>
            <person name="Gharbi K."/>
            <person name="Hall N."/>
            <person name="Watson M."/>
            <person name="Adriaenssens E.M."/>
            <person name="Foster-Nyarko E."/>
            <person name="Jarju S."/>
            <person name="Secka A."/>
            <person name="Antonio M."/>
            <person name="Oren A."/>
            <person name="Chaudhuri R.R."/>
            <person name="La Ragione R."/>
            <person name="Hildebrand F."/>
            <person name="Pallen M.J."/>
        </authorList>
    </citation>
    <scope>NUCLEOTIDE SEQUENCE</scope>
    <source>
        <strain evidence="11">CHK188-20938</strain>
    </source>
</reference>
<dbReference type="EC" id="4.1.1.81" evidence="4"/>
<dbReference type="EMBL" id="DVOO01000003">
    <property type="protein sequence ID" value="HIV24288.1"/>
    <property type="molecule type" value="Genomic_DNA"/>
</dbReference>
<dbReference type="SUPFAM" id="SSF53383">
    <property type="entry name" value="PLP-dependent transferases"/>
    <property type="match status" value="1"/>
</dbReference>
<dbReference type="InterPro" id="IPR015424">
    <property type="entry name" value="PyrdxlP-dep_Trfase"/>
</dbReference>
<proteinExistence type="predicted"/>
<comment type="catalytic activity">
    <reaction evidence="9">
        <text>O-phospho-L-threonine + H(+) = (R)-1-aminopropan-2-yl phosphate + CO2</text>
        <dbReference type="Rhea" id="RHEA:11492"/>
        <dbReference type="ChEBI" id="CHEBI:15378"/>
        <dbReference type="ChEBI" id="CHEBI:16526"/>
        <dbReference type="ChEBI" id="CHEBI:58563"/>
        <dbReference type="ChEBI" id="CHEBI:58675"/>
        <dbReference type="EC" id="4.1.1.81"/>
    </reaction>
</comment>
<evidence type="ECO:0000256" key="3">
    <source>
        <dbReference type="ARBA" id="ARBA00004953"/>
    </source>
</evidence>
<accession>A0A9D1P099</accession>
<comment type="caution">
    <text evidence="11">The sequence shown here is derived from an EMBL/GenBank/DDBJ whole genome shotgun (WGS) entry which is preliminary data.</text>
</comment>
<dbReference type="CDD" id="cd00609">
    <property type="entry name" value="AAT_like"/>
    <property type="match status" value="1"/>
</dbReference>
<dbReference type="PANTHER" id="PTHR42885">
    <property type="entry name" value="HISTIDINOL-PHOSPHATE AMINOTRANSFERASE-RELATED"/>
    <property type="match status" value="1"/>
</dbReference>
<evidence type="ECO:0000256" key="8">
    <source>
        <dbReference type="ARBA" id="ARBA00029996"/>
    </source>
</evidence>
<evidence type="ECO:0000259" key="10">
    <source>
        <dbReference type="Pfam" id="PF00155"/>
    </source>
</evidence>
<evidence type="ECO:0000256" key="5">
    <source>
        <dbReference type="ARBA" id="ARBA00022573"/>
    </source>
</evidence>
<comment type="pathway">
    <text evidence="3">Cofactor biosynthesis; adenosylcobalamin biosynthesis.</text>
</comment>
<reference evidence="11" key="1">
    <citation type="submission" date="2020-10" db="EMBL/GenBank/DDBJ databases">
        <authorList>
            <person name="Gilroy R."/>
        </authorList>
    </citation>
    <scope>NUCLEOTIDE SEQUENCE</scope>
    <source>
        <strain evidence="11">CHK188-20938</strain>
    </source>
</reference>
<evidence type="ECO:0000256" key="1">
    <source>
        <dbReference type="ARBA" id="ARBA00001933"/>
    </source>
</evidence>
<dbReference type="InterPro" id="IPR004839">
    <property type="entry name" value="Aminotransferase_I/II_large"/>
</dbReference>
<dbReference type="InterPro" id="IPR005860">
    <property type="entry name" value="CobD"/>
</dbReference>
<evidence type="ECO:0000313" key="12">
    <source>
        <dbReference type="Proteomes" id="UP000824169"/>
    </source>
</evidence>
<dbReference type="InterPro" id="IPR015422">
    <property type="entry name" value="PyrdxlP-dep_Trfase_small"/>
</dbReference>
<evidence type="ECO:0000313" key="11">
    <source>
        <dbReference type="EMBL" id="HIV24288.1"/>
    </source>
</evidence>